<comment type="domain">
    <text evidence="7">The DHHC domain is required for palmitoyltransferase activity.</text>
</comment>
<proteinExistence type="inferred from homology"/>
<sequence length="389" mass="45473">MESAVRTHTSPEDSAADGCTSRRQMQGILDTKCRLQTHHINNKKTECSRNSENNNHQRKSNNSEPSFIWNYLTPSFLNVTVPVLFLLEVVAVGYYGIFIAIPYLFNDSIFFHQSVASIMVVEILLNWFFIVFTESSFKSSSFPKEQLRFNSSPGEIPELLRNNGVADLIHDRHHRLGVYPYWTWSPCFKCKYWRPPRCYHCVLCGDCILKRDHHCFFARTCIGFGNQKYFIVFCTWTFFSQIYAMVLALFYYFSAIWHHVTLFDGIPFFSFLRYFVGFEYGYVGILVLMGWGLLAFTIMSFLQFMSAIELLSNGLTTFEMDNEIDVQDCRTLRQRLRAVFGNLWYVNFILPLKGKMFSSKDDPYFWKGFTAPKKKVMVRLCKMESASFD</sequence>
<evidence type="ECO:0000256" key="8">
    <source>
        <dbReference type="SAM" id="MobiDB-lite"/>
    </source>
</evidence>
<feature type="region of interest" description="Disordered" evidence="8">
    <location>
        <begin position="1"/>
        <end position="20"/>
    </location>
</feature>
<evidence type="ECO:0000256" key="7">
    <source>
        <dbReference type="RuleBase" id="RU079119"/>
    </source>
</evidence>
<keyword evidence="2 7" id="KW-0808">Transferase</keyword>
<comment type="catalytic activity">
    <reaction evidence="7">
        <text>L-cysteinyl-[protein] + hexadecanoyl-CoA = S-hexadecanoyl-L-cysteinyl-[protein] + CoA</text>
        <dbReference type="Rhea" id="RHEA:36683"/>
        <dbReference type="Rhea" id="RHEA-COMP:10131"/>
        <dbReference type="Rhea" id="RHEA-COMP:11032"/>
        <dbReference type="ChEBI" id="CHEBI:29950"/>
        <dbReference type="ChEBI" id="CHEBI:57287"/>
        <dbReference type="ChEBI" id="CHEBI:57379"/>
        <dbReference type="ChEBI" id="CHEBI:74151"/>
        <dbReference type="EC" id="2.3.1.225"/>
    </reaction>
</comment>
<protein>
    <recommendedName>
        <fullName evidence="7">Palmitoyltransferase</fullName>
        <ecNumber evidence="7">2.3.1.225</ecNumber>
    </recommendedName>
</protein>
<evidence type="ECO:0000313" key="11">
    <source>
        <dbReference type="Proteomes" id="UP001186944"/>
    </source>
</evidence>
<keyword evidence="5 7" id="KW-0472">Membrane</keyword>
<feature type="transmembrane region" description="Helical" evidence="7">
    <location>
        <begin position="111"/>
        <end position="132"/>
    </location>
</feature>
<evidence type="ECO:0000256" key="6">
    <source>
        <dbReference type="ARBA" id="ARBA00023315"/>
    </source>
</evidence>
<feature type="transmembrane region" description="Helical" evidence="7">
    <location>
        <begin position="280"/>
        <end position="302"/>
    </location>
</feature>
<dbReference type="PROSITE" id="PS50216">
    <property type="entry name" value="DHHC"/>
    <property type="match status" value="1"/>
</dbReference>
<keyword evidence="3 7" id="KW-0812">Transmembrane</keyword>
<feature type="transmembrane region" description="Helical" evidence="7">
    <location>
        <begin position="83"/>
        <end position="105"/>
    </location>
</feature>
<dbReference type="Proteomes" id="UP001186944">
    <property type="component" value="Unassembled WGS sequence"/>
</dbReference>
<dbReference type="EMBL" id="VSWD01000005">
    <property type="protein sequence ID" value="KAK3102334.1"/>
    <property type="molecule type" value="Genomic_DNA"/>
</dbReference>
<comment type="subcellular location">
    <subcellularLocation>
        <location evidence="1">Membrane</location>
        <topology evidence="1">Multi-pass membrane protein</topology>
    </subcellularLocation>
</comment>
<dbReference type="InterPro" id="IPR039859">
    <property type="entry name" value="PFA4/ZDH16/20/ERF2-like"/>
</dbReference>
<dbReference type="EC" id="2.3.1.225" evidence="7"/>
<dbReference type="InterPro" id="IPR001594">
    <property type="entry name" value="Palmitoyltrfase_DHHC"/>
</dbReference>
<evidence type="ECO:0000259" key="9">
    <source>
        <dbReference type="Pfam" id="PF01529"/>
    </source>
</evidence>
<evidence type="ECO:0000256" key="1">
    <source>
        <dbReference type="ARBA" id="ARBA00004141"/>
    </source>
</evidence>
<evidence type="ECO:0000256" key="3">
    <source>
        <dbReference type="ARBA" id="ARBA00022692"/>
    </source>
</evidence>
<accession>A0AA88YC45</accession>
<dbReference type="PANTHER" id="PTHR12246">
    <property type="entry name" value="PALMITOYLTRANSFERASE ZDHHC16"/>
    <property type="match status" value="1"/>
</dbReference>
<comment type="similarity">
    <text evidence="7">Belongs to the DHHC palmitoyltransferase family.</text>
</comment>
<keyword evidence="6 7" id="KW-0012">Acyltransferase</keyword>
<feature type="domain" description="Palmitoyltransferase DHHC" evidence="9">
    <location>
        <begin position="186"/>
        <end position="321"/>
    </location>
</feature>
<comment type="caution">
    <text evidence="10">The sequence shown here is derived from an EMBL/GenBank/DDBJ whole genome shotgun (WGS) entry which is preliminary data.</text>
</comment>
<dbReference type="Pfam" id="PF01529">
    <property type="entry name" value="DHHC"/>
    <property type="match status" value="1"/>
</dbReference>
<feature type="transmembrane region" description="Helical" evidence="7">
    <location>
        <begin position="229"/>
        <end position="253"/>
    </location>
</feature>
<dbReference type="GO" id="GO:0019706">
    <property type="term" value="F:protein-cysteine S-palmitoyltransferase activity"/>
    <property type="evidence" value="ECO:0007669"/>
    <property type="project" value="UniProtKB-EC"/>
</dbReference>
<dbReference type="AlphaFoldDB" id="A0AA88YC45"/>
<evidence type="ECO:0000256" key="2">
    <source>
        <dbReference type="ARBA" id="ARBA00022679"/>
    </source>
</evidence>
<dbReference type="GO" id="GO:0016020">
    <property type="term" value="C:membrane"/>
    <property type="evidence" value="ECO:0007669"/>
    <property type="project" value="UniProtKB-SubCell"/>
</dbReference>
<keyword evidence="11" id="KW-1185">Reference proteome</keyword>
<evidence type="ECO:0000256" key="5">
    <source>
        <dbReference type="ARBA" id="ARBA00023136"/>
    </source>
</evidence>
<evidence type="ECO:0000256" key="4">
    <source>
        <dbReference type="ARBA" id="ARBA00022989"/>
    </source>
</evidence>
<gene>
    <name evidence="10" type="ORF">FSP39_010573</name>
</gene>
<name>A0AA88YC45_PINIB</name>
<evidence type="ECO:0000313" key="10">
    <source>
        <dbReference type="EMBL" id="KAK3102334.1"/>
    </source>
</evidence>
<reference evidence="10" key="1">
    <citation type="submission" date="2019-08" db="EMBL/GenBank/DDBJ databases">
        <title>The improved chromosome-level genome for the pearl oyster Pinctada fucata martensii using PacBio sequencing and Hi-C.</title>
        <authorList>
            <person name="Zheng Z."/>
        </authorList>
    </citation>
    <scope>NUCLEOTIDE SEQUENCE</scope>
    <source>
        <strain evidence="10">ZZ-2019</strain>
        <tissue evidence="10">Adductor muscle</tissue>
    </source>
</reference>
<organism evidence="10 11">
    <name type="scientific">Pinctada imbricata</name>
    <name type="common">Atlantic pearl-oyster</name>
    <name type="synonym">Pinctada martensii</name>
    <dbReference type="NCBI Taxonomy" id="66713"/>
    <lineage>
        <taxon>Eukaryota</taxon>
        <taxon>Metazoa</taxon>
        <taxon>Spiralia</taxon>
        <taxon>Lophotrochozoa</taxon>
        <taxon>Mollusca</taxon>
        <taxon>Bivalvia</taxon>
        <taxon>Autobranchia</taxon>
        <taxon>Pteriomorphia</taxon>
        <taxon>Pterioida</taxon>
        <taxon>Pterioidea</taxon>
        <taxon>Pteriidae</taxon>
        <taxon>Pinctada</taxon>
    </lineage>
</organism>
<keyword evidence="4 7" id="KW-1133">Transmembrane helix</keyword>